<dbReference type="Proteomes" id="UP000304214">
    <property type="component" value="Segment"/>
</dbReference>
<sequence length="141" mass="14512">MPTSLKAVLGGGGGLGLPASQIKSKTTDGPLNTVLSATVDATGAGVTITVTGKVLLLGARVSQTTNNDTKWSLTCDGVVVSRQLTAFGGTTDNYLLSNDTSLAVPTYNAPDGILCETGFELFMQTSADTSISYTLIYTELN</sequence>
<proteinExistence type="predicted"/>
<dbReference type="EMBL" id="MK719701">
    <property type="protein sequence ID" value="QCQ57971.1"/>
    <property type="molecule type" value="Genomic_DNA"/>
</dbReference>
<organism evidence="1 2">
    <name type="scientific">Rheinheimera phage vB_RspM_Barba1A</name>
    <dbReference type="NCBI Taxonomy" id="2565659"/>
    <lineage>
        <taxon>Viruses</taxon>
        <taxon>Duplodnaviria</taxon>
        <taxon>Heunggongvirae</taxon>
        <taxon>Uroviricota</taxon>
        <taxon>Caudoviricetes</taxon>
        <taxon>Barbavirus</taxon>
        <taxon>Barbavirus barba18A</taxon>
    </lineage>
</organism>
<gene>
    <name evidence="1" type="ORF">Barba1A_gp120</name>
</gene>
<protein>
    <submittedName>
        <fullName evidence="1">Uncharacterized protein</fullName>
    </submittedName>
</protein>
<accession>A0A4P8MVB5</accession>
<reference evidence="1 2" key="1">
    <citation type="submission" date="2019-03" db="EMBL/GenBank/DDBJ databases">
        <title>Genomic and seasonal variations among aquatic phages infecting the Baltic Sea Gammaproteobacteria Rheinheimera sp. bal341.</title>
        <authorList>
            <person name="Nilsson E."/>
            <person name="Li K."/>
            <person name="Fridlund J."/>
            <person name="Sulcius S."/>
            <person name="Bunse C."/>
            <person name="Karlsson C.M.G."/>
            <person name="Lindh M."/>
            <person name="Lundin D."/>
            <person name="Pinhassi J."/>
            <person name="Holmfeldt K."/>
        </authorList>
    </citation>
    <scope>NUCLEOTIDE SEQUENCE [LARGE SCALE GENOMIC DNA]</scope>
</reference>
<evidence type="ECO:0000313" key="1">
    <source>
        <dbReference type="EMBL" id="QCQ57971.1"/>
    </source>
</evidence>
<evidence type="ECO:0000313" key="2">
    <source>
        <dbReference type="Proteomes" id="UP000304214"/>
    </source>
</evidence>
<name>A0A4P8MVB5_9CAUD</name>